<gene>
    <name evidence="3" type="ORF">V3328_08940</name>
</gene>
<reference evidence="3 4" key="1">
    <citation type="submission" date="2024-02" db="EMBL/GenBank/DDBJ databases">
        <title>Genome analysis and characterization of Microbaculum marinisediminis sp. nov., isolated from marine sediment.</title>
        <authorList>
            <person name="Du Z.-J."/>
            <person name="Ye Y.-Q."/>
            <person name="Zhang Z.-R."/>
            <person name="Yuan S.-M."/>
            <person name="Zhang X.-Y."/>
        </authorList>
    </citation>
    <scope>NUCLEOTIDE SEQUENCE [LARGE SCALE GENOMIC DNA]</scope>
    <source>
        <strain evidence="3 4">SDUM1044001</strain>
    </source>
</reference>
<proteinExistence type="predicted"/>
<dbReference type="Pfam" id="PF00501">
    <property type="entry name" value="AMP-binding"/>
    <property type="match status" value="1"/>
</dbReference>
<dbReference type="InterPro" id="IPR028154">
    <property type="entry name" value="AMP-dep_Lig_C"/>
</dbReference>
<dbReference type="Proteomes" id="UP001378188">
    <property type="component" value="Unassembled WGS sequence"/>
</dbReference>
<feature type="domain" description="AMP-dependent ligase C-terminal" evidence="2">
    <location>
        <begin position="354"/>
        <end position="444"/>
    </location>
</feature>
<dbReference type="PANTHER" id="PTHR43845:SF1">
    <property type="entry name" value="BLR5969 PROTEIN"/>
    <property type="match status" value="1"/>
</dbReference>
<keyword evidence="4" id="KW-1185">Reference proteome</keyword>
<accession>A0AAW9RMY8</accession>
<evidence type="ECO:0000259" key="1">
    <source>
        <dbReference type="Pfam" id="PF00501"/>
    </source>
</evidence>
<protein>
    <submittedName>
        <fullName evidence="3">AMP-binding protein</fullName>
    </submittedName>
</protein>
<dbReference type="Gene3D" id="3.40.50.12780">
    <property type="entry name" value="N-terminal domain of ligase-like"/>
    <property type="match status" value="1"/>
</dbReference>
<name>A0AAW9RMY8_9HYPH</name>
<evidence type="ECO:0000313" key="3">
    <source>
        <dbReference type="EMBL" id="MEJ8571597.1"/>
    </source>
</evidence>
<organism evidence="3 4">
    <name type="scientific">Microbaculum marinum</name>
    <dbReference type="NCBI Taxonomy" id="1764581"/>
    <lineage>
        <taxon>Bacteria</taxon>
        <taxon>Pseudomonadati</taxon>
        <taxon>Pseudomonadota</taxon>
        <taxon>Alphaproteobacteria</taxon>
        <taxon>Hyphomicrobiales</taxon>
        <taxon>Tepidamorphaceae</taxon>
        <taxon>Microbaculum</taxon>
    </lineage>
</organism>
<comment type="caution">
    <text evidence="3">The sequence shown here is derived from an EMBL/GenBank/DDBJ whole genome shotgun (WGS) entry which is preliminary data.</text>
</comment>
<dbReference type="AlphaFoldDB" id="A0AAW9RMY8"/>
<dbReference type="EMBL" id="JAZHOF010000003">
    <property type="protein sequence ID" value="MEJ8571597.1"/>
    <property type="molecule type" value="Genomic_DNA"/>
</dbReference>
<dbReference type="InterPro" id="IPR045851">
    <property type="entry name" value="AMP-bd_C_sf"/>
</dbReference>
<dbReference type="Gene3D" id="3.30.300.30">
    <property type="match status" value="1"/>
</dbReference>
<sequence>MSLPPLVPEDLDRAELGRVQLRRIRRLVERVYRDSSYYRGLMDAANLRPADVTSLDVFRERFPFSTKQDFLADQEAHPPFGARLSVPREKVALINLTGGTSGQGQEAYGRTQADVHTLGYLHALPWVRVGLRPGHTMLNCVPTGGMTTGGWGPSEGIRIAGAMGLTPPAALSTEAKVELMLRFRPIHFIYASTNFMHRLTEVLVELGHTPREAFPDLAGVFIAAEGYPTAWAERVQDLWGCTLHEGYGSTQCVGFAAATGTAGAVGPDGGRGVMDFFETMTLCEVIDPETGAHVGSGEEGELVVTNLTVEASPVIRFRTGDRVRFFAAADRGTAFGGIECGGVGRFDDMMKIRGNNVWPDAVDASVFSFPEVAEYVGRVFTGEGGRTECELRVAFRNRCDAQKLTGAIGSAVKARTNVSMSVVVVDRSELPEFTYKARRWSDERQQGYRL</sequence>
<dbReference type="SUPFAM" id="SSF56801">
    <property type="entry name" value="Acetyl-CoA synthetase-like"/>
    <property type="match status" value="1"/>
</dbReference>
<evidence type="ECO:0000259" key="2">
    <source>
        <dbReference type="Pfam" id="PF14535"/>
    </source>
</evidence>
<evidence type="ECO:0000313" key="4">
    <source>
        <dbReference type="Proteomes" id="UP001378188"/>
    </source>
</evidence>
<feature type="domain" description="AMP-dependent synthetase/ligase" evidence="1">
    <location>
        <begin position="68"/>
        <end position="305"/>
    </location>
</feature>
<dbReference type="InterPro" id="IPR000873">
    <property type="entry name" value="AMP-dep_synth/lig_dom"/>
</dbReference>
<dbReference type="InterPro" id="IPR042099">
    <property type="entry name" value="ANL_N_sf"/>
</dbReference>
<dbReference type="RefSeq" id="WP_340329296.1">
    <property type="nucleotide sequence ID" value="NZ_JAZHOF010000003.1"/>
</dbReference>
<dbReference type="PANTHER" id="PTHR43845">
    <property type="entry name" value="BLR5969 PROTEIN"/>
    <property type="match status" value="1"/>
</dbReference>
<dbReference type="Pfam" id="PF14535">
    <property type="entry name" value="AMP-binding_C_2"/>
    <property type="match status" value="1"/>
</dbReference>